<dbReference type="Gene3D" id="3.30.559.10">
    <property type="entry name" value="Chloramphenicol acetyltransferase-like domain"/>
    <property type="match status" value="1"/>
</dbReference>
<keyword evidence="5" id="KW-1185">Reference proteome</keyword>
<dbReference type="GO" id="GO:0005737">
    <property type="term" value="C:cytoplasm"/>
    <property type="evidence" value="ECO:0007669"/>
    <property type="project" value="TreeGrafter"/>
</dbReference>
<dbReference type="SUPFAM" id="SSF47336">
    <property type="entry name" value="ACP-like"/>
    <property type="match status" value="1"/>
</dbReference>
<dbReference type="Pfam" id="PF00668">
    <property type="entry name" value="Condensation"/>
    <property type="match status" value="1"/>
</dbReference>
<dbReference type="EC" id="1.13.12.7" evidence="4"/>
<dbReference type="AlphaFoldDB" id="B5GS00"/>
<dbReference type="Gene3D" id="3.30.559.30">
    <property type="entry name" value="Nonribosomal peptide synthetase, condensation domain"/>
    <property type="match status" value="1"/>
</dbReference>
<keyword evidence="4" id="KW-0560">Oxidoreductase</keyword>
<proteinExistence type="predicted"/>
<dbReference type="InterPro" id="IPR009081">
    <property type="entry name" value="PP-bd_ACP"/>
</dbReference>
<dbReference type="PROSITE" id="PS00012">
    <property type="entry name" value="PHOSPHOPANTETHEINE"/>
    <property type="match status" value="1"/>
</dbReference>
<dbReference type="eggNOG" id="COG1020">
    <property type="taxonomic scope" value="Bacteria"/>
</dbReference>
<dbReference type="GO" id="GO:0017000">
    <property type="term" value="P:antibiotic biosynthetic process"/>
    <property type="evidence" value="ECO:0007669"/>
    <property type="project" value="UniProtKB-ARBA"/>
</dbReference>
<dbReference type="Gene3D" id="1.10.1200.10">
    <property type="entry name" value="ACP-like"/>
    <property type="match status" value="1"/>
</dbReference>
<dbReference type="GO" id="GO:0008610">
    <property type="term" value="P:lipid biosynthetic process"/>
    <property type="evidence" value="ECO:0007669"/>
    <property type="project" value="UniProtKB-ARBA"/>
</dbReference>
<dbReference type="GO" id="GO:0044550">
    <property type="term" value="P:secondary metabolite biosynthetic process"/>
    <property type="evidence" value="ECO:0007669"/>
    <property type="project" value="TreeGrafter"/>
</dbReference>
<dbReference type="InterPro" id="IPR020806">
    <property type="entry name" value="PKS_PP-bd"/>
</dbReference>
<evidence type="ECO:0000256" key="3">
    <source>
        <dbReference type="ARBA" id="ARBA00022553"/>
    </source>
</evidence>
<dbReference type="PANTHER" id="PTHR45527">
    <property type="entry name" value="NONRIBOSOMAL PEPTIDE SYNTHETASE"/>
    <property type="match status" value="1"/>
</dbReference>
<dbReference type="RefSeq" id="WP_003954579.1">
    <property type="nucleotide sequence ID" value="NZ_CM000914.1"/>
</dbReference>
<evidence type="ECO:0000313" key="5">
    <source>
        <dbReference type="Proteomes" id="UP000002357"/>
    </source>
</evidence>
<dbReference type="InterPro" id="IPR001242">
    <property type="entry name" value="Condensation_dom"/>
</dbReference>
<dbReference type="GO" id="GO:0031177">
    <property type="term" value="F:phosphopantetheine binding"/>
    <property type="evidence" value="ECO:0007669"/>
    <property type="project" value="InterPro"/>
</dbReference>
<comment type="cofactor">
    <cofactor evidence="1">
        <name>pantetheine 4'-phosphate</name>
        <dbReference type="ChEBI" id="CHEBI:47942"/>
    </cofactor>
</comment>
<name>B5GS00_STRCL</name>
<dbReference type="Proteomes" id="UP000002357">
    <property type="component" value="Plasmid pSCL4"/>
</dbReference>
<dbReference type="PANTHER" id="PTHR45527:SF1">
    <property type="entry name" value="FATTY ACID SYNTHASE"/>
    <property type="match status" value="1"/>
</dbReference>
<protein>
    <submittedName>
        <fullName evidence="4">Condensation / PCP domain protein</fullName>
        <ecNumber evidence="4">1.13.12.7</ecNumber>
    </submittedName>
</protein>
<dbReference type="PROSITE" id="PS50075">
    <property type="entry name" value="CARRIER"/>
    <property type="match status" value="1"/>
</dbReference>
<dbReference type="EMBL" id="CM000914">
    <property type="protein sequence ID" value="EFG03792.2"/>
    <property type="molecule type" value="Genomic_DNA"/>
</dbReference>
<dbReference type="GeneID" id="93733491"/>
<dbReference type="SUPFAM" id="SSF52777">
    <property type="entry name" value="CoA-dependent acyltransferases"/>
    <property type="match status" value="2"/>
</dbReference>
<dbReference type="OrthoDB" id="2085352at2"/>
<dbReference type="InterPro" id="IPR023213">
    <property type="entry name" value="CAT-like_dom_sf"/>
</dbReference>
<dbReference type="GO" id="GO:0043041">
    <property type="term" value="P:amino acid activation for nonribosomal peptide biosynthetic process"/>
    <property type="evidence" value="ECO:0007669"/>
    <property type="project" value="TreeGrafter"/>
</dbReference>
<evidence type="ECO:0000313" key="4">
    <source>
        <dbReference type="EMBL" id="EFG03792.2"/>
    </source>
</evidence>
<dbReference type="SMART" id="SM00823">
    <property type="entry name" value="PKS_PP"/>
    <property type="match status" value="1"/>
</dbReference>
<organism evidence="4 5">
    <name type="scientific">Streptomyces clavuligerus</name>
    <dbReference type="NCBI Taxonomy" id="1901"/>
    <lineage>
        <taxon>Bacteria</taxon>
        <taxon>Bacillati</taxon>
        <taxon>Actinomycetota</taxon>
        <taxon>Actinomycetes</taxon>
        <taxon>Kitasatosporales</taxon>
        <taxon>Streptomycetaceae</taxon>
        <taxon>Streptomyces</taxon>
    </lineage>
</organism>
<accession>B5GS00</accession>
<dbReference type="Pfam" id="PF00550">
    <property type="entry name" value="PP-binding"/>
    <property type="match status" value="1"/>
</dbReference>
<evidence type="ECO:0000256" key="2">
    <source>
        <dbReference type="ARBA" id="ARBA00022450"/>
    </source>
</evidence>
<dbReference type="GO" id="GO:0016491">
    <property type="term" value="F:oxidoreductase activity"/>
    <property type="evidence" value="ECO:0007669"/>
    <property type="project" value="UniProtKB-KW"/>
</dbReference>
<reference evidence="4 5" key="1">
    <citation type="journal article" date="2010" name="Genome Biol. Evol.">
        <title>The sequence of a 1.8-mb bacterial linear plasmid reveals a rich evolutionary reservoir of secondary metabolic pathways.</title>
        <authorList>
            <person name="Medema M.H."/>
            <person name="Trefzer A."/>
            <person name="Kovalchuk A."/>
            <person name="van den Berg M."/>
            <person name="Mueller U."/>
            <person name="Heijne W."/>
            <person name="Wu L."/>
            <person name="Alam M.T."/>
            <person name="Ronning C.M."/>
            <person name="Nierman W.C."/>
            <person name="Bovenberg R.A.L."/>
            <person name="Breitling R."/>
            <person name="Takano E."/>
        </authorList>
    </citation>
    <scope>NUCLEOTIDE SEQUENCE [LARGE SCALE GENOMIC DNA]</scope>
    <source>
        <strain evidence="5">ATCC 27064 / DSM 738 / JCM 4710 / NBRC 13307 / NCIMB 12785 / NRRL 3585 / VKM Ac-602</strain>
        <plasmid evidence="4">pSCL4</plasmid>
    </source>
</reference>
<evidence type="ECO:0000256" key="1">
    <source>
        <dbReference type="ARBA" id="ARBA00001957"/>
    </source>
</evidence>
<keyword evidence="2" id="KW-0596">Phosphopantetheine</keyword>
<keyword evidence="4" id="KW-0614">Plasmid</keyword>
<gene>
    <name evidence="4" type="ORF">SCLAV_p0301</name>
</gene>
<keyword evidence="3" id="KW-0597">Phosphoprotein</keyword>
<dbReference type="FunFam" id="1.10.1200.10:FF:000005">
    <property type="entry name" value="Nonribosomal peptide synthetase 1"/>
    <property type="match status" value="1"/>
</dbReference>
<geneLocation type="plasmid" evidence="4 5">
    <name>pSCL4</name>
</geneLocation>
<dbReference type="InterPro" id="IPR036736">
    <property type="entry name" value="ACP-like_sf"/>
</dbReference>
<sequence>MAHESIAPSVSRPVLSPEEAVMAQVWEDVLQIEGVGPDDDFFSCGGDSLLAITVVGEAHRRGLEITMLHLFKYPTVRGMCEAAVADGAKAPQTVTDLLSPADRAKVPAGSREAMPATRLQLGMVYESLMSDGEQYVCTVVRDIRRPLDEPKLRAALDLMTERHEMLRMRFDLSNFSEAVQIVAHSADIPLTVADHTALDAAERARRETAIREELGRPFDPEQAPLLRFHAAATGPESFRLSYAYHHAVLDGWSAASLLHELVVCYARSLAGEETDFGRPLPFAEFVRLERAAARSEESAAHFAALAADMPPGTSRRGTPRTVDLDAVVPDADAEGLIARAGAWRLPVKSLLLAAHSAAIAGERGESRADIALLMNGRPEQEGSDLTLGLFINYLPLRVGLEGADWRLAAERAFDAERDLLPHRRYPHAEALGVVGSRPFEASFNYLHLRRGISLVEDGLVEARQFADVRFDIPLCVDVQNTGDRMKIHVGVDTSFHDEEFGRRLMARILDGIHRIATSPDSDAVRP</sequence>
<dbReference type="InterPro" id="IPR006162">
    <property type="entry name" value="Ppantetheine_attach_site"/>
</dbReference>